<feature type="region of interest" description="Disordered" evidence="1">
    <location>
        <begin position="1"/>
        <end position="84"/>
    </location>
</feature>
<gene>
    <name evidence="2" type="ORF">BBRV_LOCUS86074</name>
</gene>
<reference evidence="2" key="1">
    <citation type="submission" date="2020-07" db="EMBL/GenBank/DDBJ databases">
        <authorList>
            <person name="Ferguson B K."/>
        </authorList>
    </citation>
    <scope>NUCLEOTIDE SEQUENCE</scope>
    <source>
        <strain evidence="2">L06</strain>
    </source>
</reference>
<evidence type="ECO:0000256" key="1">
    <source>
        <dbReference type="SAM" id="MobiDB-lite"/>
    </source>
</evidence>
<dbReference type="EMBL" id="CADCXW020000291">
    <property type="protein sequence ID" value="CAD1566372.1"/>
    <property type="molecule type" value="Genomic_DNA"/>
</dbReference>
<protein>
    <submittedName>
        <fullName evidence="2">Uncharacterized protein</fullName>
    </submittedName>
</protein>
<feature type="compositionally biased region" description="Basic and acidic residues" evidence="1">
    <location>
        <begin position="64"/>
        <end position="73"/>
    </location>
</feature>
<name>A0A6V7KQ32_9HYME</name>
<sequence>MFARPFEGDTPYPGWFPPRDPGYRRTGTKIKTTQHSKPSSENEETSNNKKSEEQSSANDNPQPPREKATEKQTPRVRANNPGVSFGHGYHPTYGAWSGYQPFYYPPPPGPYSHPWYPPAPSTGWPRDTETSTARGHAYRHPNGGVHFYQGTFNRSLEQAKKWGLKFGGKPTEDRAKVMAELLHDEALL</sequence>
<evidence type="ECO:0000313" key="2">
    <source>
        <dbReference type="EMBL" id="CAD1566372.1"/>
    </source>
</evidence>
<organism evidence="2">
    <name type="scientific">Bracon brevicornis</name>
    <dbReference type="NCBI Taxonomy" id="1563983"/>
    <lineage>
        <taxon>Eukaryota</taxon>
        <taxon>Metazoa</taxon>
        <taxon>Ecdysozoa</taxon>
        <taxon>Arthropoda</taxon>
        <taxon>Hexapoda</taxon>
        <taxon>Insecta</taxon>
        <taxon>Pterygota</taxon>
        <taxon>Neoptera</taxon>
        <taxon>Endopterygota</taxon>
        <taxon>Hymenoptera</taxon>
        <taxon>Apocrita</taxon>
        <taxon>Ichneumonoidea</taxon>
        <taxon>Braconidae</taxon>
        <taxon>Braconinae</taxon>
        <taxon>Bracon</taxon>
    </lineage>
</organism>
<accession>A0A6V7KQ32</accession>
<proteinExistence type="predicted"/>
<dbReference type="AlphaFoldDB" id="A0A6V7KQ32"/>